<gene>
    <name evidence="2" type="ORF">LSP04_24120</name>
</gene>
<keyword evidence="3" id="KW-1185">Reference proteome</keyword>
<organism evidence="2 3">
    <name type="scientific">Levilactobacillus spicheri</name>
    <dbReference type="NCBI Taxonomy" id="216463"/>
    <lineage>
        <taxon>Bacteria</taxon>
        <taxon>Bacillati</taxon>
        <taxon>Bacillota</taxon>
        <taxon>Bacilli</taxon>
        <taxon>Lactobacillales</taxon>
        <taxon>Lactobacillaceae</taxon>
        <taxon>Levilactobacillus</taxon>
    </lineage>
</organism>
<evidence type="ECO:0000313" key="3">
    <source>
        <dbReference type="Proteomes" id="UP000321691"/>
    </source>
</evidence>
<comment type="caution">
    <text evidence="2">The sequence shown here is derived from an EMBL/GenBank/DDBJ whole genome shotgun (WGS) entry which is preliminary data.</text>
</comment>
<dbReference type="EMBL" id="BJZI01000076">
    <property type="protein sequence ID" value="GEO67993.1"/>
    <property type="molecule type" value="Genomic_DNA"/>
</dbReference>
<dbReference type="Proteomes" id="UP000321691">
    <property type="component" value="Unassembled WGS sequence"/>
</dbReference>
<evidence type="ECO:0000256" key="1">
    <source>
        <dbReference type="SAM" id="MobiDB-lite"/>
    </source>
</evidence>
<name>A0ABQ0WS84_9LACO</name>
<feature type="region of interest" description="Disordered" evidence="1">
    <location>
        <begin position="1"/>
        <end position="20"/>
    </location>
</feature>
<sequence length="84" mass="9183">MVEGGRNWPGHRGGRIPGGRGRQSLIALLGHALRPVNGQALEHDICAERPGLFHVKQSRVTFTKKYGKLRLNTFNGGLADENVP</sequence>
<proteinExistence type="predicted"/>
<evidence type="ECO:0000313" key="2">
    <source>
        <dbReference type="EMBL" id="GEO67993.1"/>
    </source>
</evidence>
<protein>
    <submittedName>
        <fullName evidence="2">Uncharacterized protein</fullName>
    </submittedName>
</protein>
<accession>A0ABQ0WS84</accession>
<reference evidence="2 3" key="1">
    <citation type="submission" date="2019-07" db="EMBL/GenBank/DDBJ databases">
        <title>Whole genome shotgun sequence of Lactobacillus spicheri NBRC 107155.</title>
        <authorList>
            <person name="Hosoyama A."/>
            <person name="Uohara A."/>
            <person name="Ohji S."/>
            <person name="Ichikawa N."/>
        </authorList>
    </citation>
    <scope>NUCLEOTIDE SEQUENCE [LARGE SCALE GENOMIC DNA]</scope>
    <source>
        <strain evidence="2 3">NBRC 107155</strain>
    </source>
</reference>